<accession>A0A2K0UF18</accession>
<protein>
    <submittedName>
        <fullName evidence="2">Uncharacterized protein</fullName>
    </submittedName>
</protein>
<evidence type="ECO:0000313" key="3">
    <source>
        <dbReference type="Proteomes" id="UP000236664"/>
    </source>
</evidence>
<dbReference type="Proteomes" id="UP000236664">
    <property type="component" value="Unassembled WGS sequence"/>
</dbReference>
<sequence length="92" mass="10742">MNSRDPTSHNVRVDETSQGRPGRPCDTAYETRHGKGAIINCTVNLEHREILHHIRGLIEEEHRIEKDSRKPFFLKDPLKLSRRKAAQFRNKT</sequence>
<evidence type="ECO:0000313" key="2">
    <source>
        <dbReference type="EMBL" id="PNP56337.1"/>
    </source>
</evidence>
<keyword evidence="3" id="KW-1185">Reference proteome</keyword>
<dbReference type="AlphaFoldDB" id="A0A2K0UF18"/>
<proteinExistence type="predicted"/>
<organism evidence="2 3">
    <name type="scientific">Gibberella nygamai</name>
    <name type="common">Bean root rot disease fungus</name>
    <name type="synonym">Fusarium nygamai</name>
    <dbReference type="NCBI Taxonomy" id="42673"/>
    <lineage>
        <taxon>Eukaryota</taxon>
        <taxon>Fungi</taxon>
        <taxon>Dikarya</taxon>
        <taxon>Ascomycota</taxon>
        <taxon>Pezizomycotina</taxon>
        <taxon>Sordariomycetes</taxon>
        <taxon>Hypocreomycetidae</taxon>
        <taxon>Hypocreales</taxon>
        <taxon>Nectriaceae</taxon>
        <taxon>Fusarium</taxon>
        <taxon>Fusarium fujikuroi species complex</taxon>
    </lineage>
</organism>
<feature type="compositionally biased region" description="Polar residues" evidence="1">
    <location>
        <begin position="1"/>
        <end position="10"/>
    </location>
</feature>
<dbReference type="OrthoDB" id="3513679at2759"/>
<evidence type="ECO:0000256" key="1">
    <source>
        <dbReference type="SAM" id="MobiDB-lite"/>
    </source>
</evidence>
<comment type="caution">
    <text evidence="2">The sequence shown here is derived from an EMBL/GenBank/DDBJ whole genome shotgun (WGS) entry which is preliminary data.</text>
</comment>
<dbReference type="EMBL" id="MTQA01000558">
    <property type="protein sequence ID" value="PNP56337.1"/>
    <property type="molecule type" value="Genomic_DNA"/>
</dbReference>
<feature type="region of interest" description="Disordered" evidence="1">
    <location>
        <begin position="1"/>
        <end position="26"/>
    </location>
</feature>
<reference evidence="2 3" key="1">
    <citation type="submission" date="2017-06" db="EMBL/GenBank/DDBJ databases">
        <title>Genome of Fusarium nygamai isolate CS10214.</title>
        <authorList>
            <person name="Gardiner D.M."/>
            <person name="Obanor F."/>
            <person name="Kazan K."/>
        </authorList>
    </citation>
    <scope>NUCLEOTIDE SEQUENCE [LARGE SCALE GENOMIC DNA]</scope>
    <source>
        <strain evidence="2 3">CS10214</strain>
    </source>
</reference>
<name>A0A2K0UF18_GIBNY</name>
<gene>
    <name evidence="2" type="ORF">FNYG_15372</name>
</gene>